<dbReference type="Pfam" id="PF00128">
    <property type="entry name" value="Alpha-amylase"/>
    <property type="match status" value="1"/>
</dbReference>
<keyword evidence="2" id="KW-0378">Hydrolase</keyword>
<dbReference type="Gene3D" id="3.20.20.80">
    <property type="entry name" value="Glycosidases"/>
    <property type="match status" value="2"/>
</dbReference>
<organism evidence="5">
    <name type="scientific">Lyngbya confervoides BDU141951</name>
    <dbReference type="NCBI Taxonomy" id="1574623"/>
    <lineage>
        <taxon>Bacteria</taxon>
        <taxon>Bacillati</taxon>
        <taxon>Cyanobacteriota</taxon>
        <taxon>Cyanophyceae</taxon>
        <taxon>Oscillatoriophycideae</taxon>
        <taxon>Oscillatoriales</taxon>
        <taxon>Microcoleaceae</taxon>
        <taxon>Lyngbya</taxon>
    </lineage>
</organism>
<reference evidence="5" key="2">
    <citation type="journal article" date="2015" name="Genome Announc.">
        <title>Draft Genome Sequence of Filamentous Marine Cyanobacterium Lyngbya confervoides Strain BDU141951.</title>
        <authorList>
            <person name="Chandrababunaidu M.M."/>
            <person name="Sen D."/>
            <person name="Tripathy S."/>
        </authorList>
    </citation>
    <scope>NUCLEOTIDE SEQUENCE</scope>
    <source>
        <strain evidence="5">BDU141951</strain>
    </source>
</reference>
<sequence>MVQVANKTWWRTPTINRRDWQWEDDHHATQNGEWWQNAVIYQISPWSFFDTNGDGQGDLNGVVEKLDYIISLGVDAIWLTPIYESPMDDLGYDITDMRAIGDEFGTMEDFQCLLDIAHTMKLKVIIDQVWNHTSNQHPWFQASRSSRDNAKADWYVWADPKPDGSPPNNWLSSFTGECAWEWEPQREQYYLYSFLKSQPDLNWHNDDVLDAILERATFWLDRGVDGLRIDAVNFFLHDPQLRDNPQRPEDADLPDGVPKGNPLNKQVLKYSFNRPETLERIRPIRELVNQYPGVVTLGETTLCEDSIELAGQYTRGCDRLHLAYHSGLLVDQPMTAELMRGMLRKVTNCFPDGGTCWIVGNHDYGRLHCRWTGKDANGNPYPEAFYHMMVALLLSLPGAFCLWQGDELGLPIADIPGDIAPDEIKDPFGQALYPDVVGRDGSRTPMPWTSQPPCGGFTAGEKPWLPIPDEHLERSVQAQHCDASSLLNTWRRMLHWRKNQPAIEAGHLDLLETKDTILAFSRYYAEQHILCIFNMGDKPAHYSLSEFSDYQVVSHLNFDFSLDGDEVVLPAYGVFFASMARDLESE</sequence>
<dbReference type="InterPro" id="IPR013780">
    <property type="entry name" value="Glyco_hydro_b"/>
</dbReference>
<accession>A0A0C1Y749</accession>
<dbReference type="InterPro" id="IPR032091">
    <property type="entry name" value="Malt_amylase-like_C"/>
</dbReference>
<dbReference type="GO" id="GO:0009313">
    <property type="term" value="P:oligosaccharide catabolic process"/>
    <property type="evidence" value="ECO:0007669"/>
    <property type="project" value="TreeGrafter"/>
</dbReference>
<dbReference type="InterPro" id="IPR017853">
    <property type="entry name" value="GH"/>
</dbReference>
<reference evidence="5" key="3">
    <citation type="submission" date="2020-02" db="EMBL/GenBank/DDBJ databases">
        <authorList>
            <person name="Sarangi A.N."/>
            <person name="Ghosh S."/>
            <person name="Mukherjee M."/>
            <person name="Tripathy S."/>
        </authorList>
    </citation>
    <scope>NUCLEOTIDE SEQUENCE</scope>
    <source>
        <strain evidence="5">BDU141951</strain>
    </source>
</reference>
<feature type="domain" description="Glycosyl hydrolase family 13 catalytic" evidence="4">
    <location>
        <begin position="42"/>
        <end position="443"/>
    </location>
</feature>
<evidence type="ECO:0000313" key="5">
    <source>
        <dbReference type="EMBL" id="NEV69697.1"/>
    </source>
</evidence>
<dbReference type="PANTHER" id="PTHR10357:SF179">
    <property type="entry name" value="NEUTRAL AND BASIC AMINO ACID TRANSPORT PROTEIN RBAT"/>
    <property type="match status" value="1"/>
</dbReference>
<dbReference type="EMBL" id="JTHE02000003">
    <property type="protein sequence ID" value="NEV69697.1"/>
    <property type="molecule type" value="Genomic_DNA"/>
</dbReference>
<dbReference type="PANTHER" id="PTHR10357">
    <property type="entry name" value="ALPHA-AMYLASE FAMILY MEMBER"/>
    <property type="match status" value="1"/>
</dbReference>
<reference evidence="5" key="1">
    <citation type="submission" date="2014-11" db="EMBL/GenBank/DDBJ databases">
        <authorList>
            <person name="Malar M.C."/>
            <person name="Sen D."/>
            <person name="Tripathy S."/>
        </authorList>
    </citation>
    <scope>NUCLEOTIDE SEQUENCE</scope>
    <source>
        <strain evidence="5">BDU141951</strain>
    </source>
</reference>
<evidence type="ECO:0000256" key="2">
    <source>
        <dbReference type="ARBA" id="ARBA00022801"/>
    </source>
</evidence>
<dbReference type="InterPro" id="IPR045857">
    <property type="entry name" value="O16G_dom_2"/>
</dbReference>
<evidence type="ECO:0000256" key="3">
    <source>
        <dbReference type="ARBA" id="ARBA00023295"/>
    </source>
</evidence>
<name>A0A0C1Y749_9CYAN</name>
<proteinExistence type="inferred from homology"/>
<dbReference type="FunFam" id="3.90.400.10:FF:000002">
    <property type="entry name" value="Sucrose isomerase"/>
    <property type="match status" value="1"/>
</dbReference>
<dbReference type="SMART" id="SM00642">
    <property type="entry name" value="Aamy"/>
    <property type="match status" value="1"/>
</dbReference>
<keyword evidence="3" id="KW-0326">Glycosidase</keyword>
<dbReference type="Gene3D" id="3.90.400.10">
    <property type="entry name" value="Oligo-1,6-glucosidase, Domain 2"/>
    <property type="match status" value="1"/>
</dbReference>
<dbReference type="Pfam" id="PF16657">
    <property type="entry name" value="Malt_amylase_C"/>
    <property type="match status" value="1"/>
</dbReference>
<dbReference type="CDD" id="cd11330">
    <property type="entry name" value="AmyAc_OligoGlu"/>
    <property type="match status" value="1"/>
</dbReference>
<comment type="similarity">
    <text evidence="1">Belongs to the glycosyl hydrolase 13 family.</text>
</comment>
<evidence type="ECO:0000259" key="4">
    <source>
        <dbReference type="SMART" id="SM00642"/>
    </source>
</evidence>
<evidence type="ECO:0000256" key="1">
    <source>
        <dbReference type="ARBA" id="ARBA00008061"/>
    </source>
</evidence>
<dbReference type="Gene3D" id="2.60.40.1180">
    <property type="entry name" value="Golgi alpha-mannosidase II"/>
    <property type="match status" value="1"/>
</dbReference>
<gene>
    <name evidence="5" type="ORF">QQ91_021610</name>
</gene>
<dbReference type="InterPro" id="IPR006047">
    <property type="entry name" value="GH13_cat_dom"/>
</dbReference>
<dbReference type="GO" id="GO:0004556">
    <property type="term" value="F:alpha-amylase activity"/>
    <property type="evidence" value="ECO:0007669"/>
    <property type="project" value="TreeGrafter"/>
</dbReference>
<dbReference type="AlphaFoldDB" id="A0A0C1Y749"/>
<comment type="caution">
    <text evidence="5">The sequence shown here is derived from an EMBL/GenBank/DDBJ whole genome shotgun (WGS) entry which is preliminary data.</text>
</comment>
<dbReference type="SUPFAM" id="SSF51011">
    <property type="entry name" value="Glycosyl hydrolase domain"/>
    <property type="match status" value="1"/>
</dbReference>
<protein>
    <submittedName>
        <fullName evidence="5">Alpha-glucosidase</fullName>
    </submittedName>
</protein>
<dbReference type="SUPFAM" id="SSF51445">
    <property type="entry name" value="(Trans)glycosidases"/>
    <property type="match status" value="1"/>
</dbReference>